<feature type="non-terminal residue" evidence="8">
    <location>
        <position position="1"/>
    </location>
</feature>
<protein>
    <submittedName>
        <fullName evidence="8">Transcription factor AP-2-epsilon</fullName>
    </submittedName>
</protein>
<keyword evidence="3" id="KW-0805">Transcription regulation</keyword>
<feature type="domain" description="Transcription factor AP-2 C-terminal" evidence="7">
    <location>
        <begin position="1"/>
        <end position="108"/>
    </location>
</feature>
<accession>A0ABV1A9P4</accession>
<evidence type="ECO:0000256" key="4">
    <source>
        <dbReference type="ARBA" id="ARBA00023125"/>
    </source>
</evidence>
<comment type="caution">
    <text evidence="8">The sequence shown here is derived from an EMBL/GenBank/DDBJ whole genome shotgun (WGS) entry which is preliminary data.</text>
</comment>
<gene>
    <name evidence="8" type="primary">TFAP2E</name>
    <name evidence="8" type="ORF">AMECASPLE_016629</name>
</gene>
<comment type="subcellular location">
    <subcellularLocation>
        <location evidence="1">Nucleus</location>
    </subcellularLocation>
</comment>
<evidence type="ECO:0000313" key="9">
    <source>
        <dbReference type="Proteomes" id="UP001469553"/>
    </source>
</evidence>
<reference evidence="8 9" key="1">
    <citation type="submission" date="2021-06" db="EMBL/GenBank/DDBJ databases">
        <authorList>
            <person name="Palmer J.M."/>
        </authorList>
    </citation>
    <scope>NUCLEOTIDE SEQUENCE [LARGE SCALE GENOMIC DNA]</scope>
    <source>
        <strain evidence="8 9">AS_MEX2019</strain>
        <tissue evidence="8">Muscle</tissue>
    </source>
</reference>
<dbReference type="PANTHER" id="PTHR10812">
    <property type="entry name" value="TRANSCRIPTION FACTOR AP-2"/>
    <property type="match status" value="1"/>
</dbReference>
<keyword evidence="6" id="KW-0539">Nucleus</keyword>
<dbReference type="EMBL" id="JAHRIP010085856">
    <property type="protein sequence ID" value="MEQ2314895.1"/>
    <property type="molecule type" value="Genomic_DNA"/>
</dbReference>
<keyword evidence="4" id="KW-0238">DNA-binding</keyword>
<sequence>EAVHLARDFGYVCETEFPARATAEYLCRQSDPDQLPTRRSMLLATKEICKEFVDLMSQDRSPLGGSRPTPSLEPSIQGSLTHFSLLTHGFGTPAICAALSAFQSYLMEAVKVLDKEGGGKSHHEKEMKHRK</sequence>
<evidence type="ECO:0000256" key="2">
    <source>
        <dbReference type="ARBA" id="ARBA00007770"/>
    </source>
</evidence>
<dbReference type="Proteomes" id="UP001469553">
    <property type="component" value="Unassembled WGS sequence"/>
</dbReference>
<evidence type="ECO:0000256" key="5">
    <source>
        <dbReference type="ARBA" id="ARBA00023163"/>
    </source>
</evidence>
<dbReference type="InterPro" id="IPR004979">
    <property type="entry name" value="TF_AP2"/>
</dbReference>
<dbReference type="PANTHER" id="PTHR10812:SF13">
    <property type="entry name" value="TRANSCRIPTION FACTOR AP-2-EPSILON"/>
    <property type="match status" value="1"/>
</dbReference>
<comment type="similarity">
    <text evidence="2">Belongs to the AP-2 family.</text>
</comment>
<evidence type="ECO:0000259" key="7">
    <source>
        <dbReference type="Pfam" id="PF03299"/>
    </source>
</evidence>
<evidence type="ECO:0000256" key="6">
    <source>
        <dbReference type="ARBA" id="ARBA00023242"/>
    </source>
</evidence>
<keyword evidence="5" id="KW-0804">Transcription</keyword>
<name>A0ABV1A9P4_9TELE</name>
<dbReference type="InterPro" id="IPR013854">
    <property type="entry name" value="TF_AP2_C"/>
</dbReference>
<proteinExistence type="inferred from homology"/>
<organism evidence="8 9">
    <name type="scientific">Ameca splendens</name>
    <dbReference type="NCBI Taxonomy" id="208324"/>
    <lineage>
        <taxon>Eukaryota</taxon>
        <taxon>Metazoa</taxon>
        <taxon>Chordata</taxon>
        <taxon>Craniata</taxon>
        <taxon>Vertebrata</taxon>
        <taxon>Euteleostomi</taxon>
        <taxon>Actinopterygii</taxon>
        <taxon>Neopterygii</taxon>
        <taxon>Teleostei</taxon>
        <taxon>Neoteleostei</taxon>
        <taxon>Acanthomorphata</taxon>
        <taxon>Ovalentaria</taxon>
        <taxon>Atherinomorphae</taxon>
        <taxon>Cyprinodontiformes</taxon>
        <taxon>Goodeidae</taxon>
        <taxon>Ameca</taxon>
    </lineage>
</organism>
<dbReference type="Pfam" id="PF03299">
    <property type="entry name" value="TF_AP-2"/>
    <property type="match status" value="1"/>
</dbReference>
<evidence type="ECO:0000256" key="1">
    <source>
        <dbReference type="ARBA" id="ARBA00004123"/>
    </source>
</evidence>
<evidence type="ECO:0000256" key="3">
    <source>
        <dbReference type="ARBA" id="ARBA00023015"/>
    </source>
</evidence>
<evidence type="ECO:0000313" key="8">
    <source>
        <dbReference type="EMBL" id="MEQ2314895.1"/>
    </source>
</evidence>
<keyword evidence="9" id="KW-1185">Reference proteome</keyword>